<dbReference type="Pfam" id="PF03062">
    <property type="entry name" value="MBOAT"/>
    <property type="match status" value="1"/>
</dbReference>
<evidence type="ECO:0000256" key="1">
    <source>
        <dbReference type="ARBA" id="ARBA00004651"/>
    </source>
</evidence>
<dbReference type="InterPro" id="IPR024024">
    <property type="entry name" value="DltB"/>
</dbReference>
<gene>
    <name evidence="11" type="primary">dltB</name>
    <name evidence="11" type="ORF">H9736_00570</name>
</gene>
<keyword evidence="7 9" id="KW-0472">Membrane</keyword>
<dbReference type="InterPro" id="IPR024194">
    <property type="entry name" value="Ac/AlaTfrase_AlgI/DltB"/>
</dbReference>
<evidence type="ECO:0000313" key="11">
    <source>
        <dbReference type="EMBL" id="HIX64719.1"/>
    </source>
</evidence>
<accession>A0A9D1WP89</accession>
<evidence type="ECO:0000256" key="8">
    <source>
        <dbReference type="ARBA" id="ARBA00023315"/>
    </source>
</evidence>
<comment type="subcellular location">
    <subcellularLocation>
        <location evidence="1">Cell membrane</location>
        <topology evidence="1">Multi-pass membrane protein</topology>
    </subcellularLocation>
</comment>
<dbReference type="AlphaFoldDB" id="A0A9D1WP89"/>
<dbReference type="Proteomes" id="UP000886800">
    <property type="component" value="Unassembled WGS sequence"/>
</dbReference>
<keyword evidence="5 10" id="KW-0812">Transmembrane</keyword>
<evidence type="ECO:0000256" key="3">
    <source>
        <dbReference type="ARBA" id="ARBA00022475"/>
    </source>
</evidence>
<evidence type="ECO:0000256" key="10">
    <source>
        <dbReference type="SAM" id="Phobius"/>
    </source>
</evidence>
<evidence type="ECO:0000256" key="5">
    <source>
        <dbReference type="ARBA" id="ARBA00022692"/>
    </source>
</evidence>
<dbReference type="PANTHER" id="PTHR13285:SF23">
    <property type="entry name" value="TEICHOIC ACID D-ALANYLTRANSFERASE"/>
    <property type="match status" value="1"/>
</dbReference>
<comment type="similarity">
    <text evidence="2 9">Belongs to the membrane-bound acyltransferase family.</text>
</comment>
<feature type="transmembrane region" description="Helical" evidence="10">
    <location>
        <begin position="351"/>
        <end position="372"/>
    </location>
</feature>
<evidence type="ECO:0000256" key="9">
    <source>
        <dbReference type="PIRNR" id="PIRNR016636"/>
    </source>
</evidence>
<reference evidence="11" key="1">
    <citation type="journal article" date="2021" name="PeerJ">
        <title>Extensive microbial diversity within the chicken gut microbiome revealed by metagenomics and culture.</title>
        <authorList>
            <person name="Gilroy R."/>
            <person name="Ravi A."/>
            <person name="Getino M."/>
            <person name="Pursley I."/>
            <person name="Horton D.L."/>
            <person name="Alikhan N.F."/>
            <person name="Baker D."/>
            <person name="Gharbi K."/>
            <person name="Hall N."/>
            <person name="Watson M."/>
            <person name="Adriaenssens E.M."/>
            <person name="Foster-Nyarko E."/>
            <person name="Jarju S."/>
            <person name="Secka A."/>
            <person name="Antonio M."/>
            <person name="Oren A."/>
            <person name="Chaudhuri R.R."/>
            <person name="La Ragione R."/>
            <person name="Hildebrand F."/>
            <person name="Pallen M.J."/>
        </authorList>
    </citation>
    <scope>NUCLEOTIDE SEQUENCE</scope>
    <source>
        <strain evidence="11">CHK188-5543</strain>
    </source>
</reference>
<feature type="transmembrane region" description="Helical" evidence="10">
    <location>
        <begin position="32"/>
        <end position="48"/>
    </location>
</feature>
<evidence type="ECO:0000256" key="2">
    <source>
        <dbReference type="ARBA" id="ARBA00010323"/>
    </source>
</evidence>
<dbReference type="EMBL" id="DXES01000011">
    <property type="protein sequence ID" value="HIX64719.1"/>
    <property type="molecule type" value="Genomic_DNA"/>
</dbReference>
<keyword evidence="6 10" id="KW-1133">Transmembrane helix</keyword>
<feature type="transmembrane region" description="Helical" evidence="10">
    <location>
        <begin position="6"/>
        <end position="25"/>
    </location>
</feature>
<evidence type="ECO:0000256" key="6">
    <source>
        <dbReference type="ARBA" id="ARBA00022989"/>
    </source>
</evidence>
<comment type="caution">
    <text evidence="11">The sequence shown here is derived from an EMBL/GenBank/DDBJ whole genome shotgun (WGS) entry which is preliminary data.</text>
</comment>
<feature type="transmembrane region" description="Helical" evidence="10">
    <location>
        <begin position="222"/>
        <end position="242"/>
    </location>
</feature>
<dbReference type="InterPro" id="IPR051085">
    <property type="entry name" value="MB_O-acyltransferase"/>
</dbReference>
<evidence type="ECO:0000313" key="12">
    <source>
        <dbReference type="Proteomes" id="UP000886800"/>
    </source>
</evidence>
<feature type="transmembrane region" description="Helical" evidence="10">
    <location>
        <begin position="297"/>
        <end position="314"/>
    </location>
</feature>
<dbReference type="GO" id="GO:0005886">
    <property type="term" value="C:plasma membrane"/>
    <property type="evidence" value="ECO:0007669"/>
    <property type="project" value="UniProtKB-SubCell"/>
</dbReference>
<organism evidence="11 12">
    <name type="scientific">Candidatus Anaerotruncus excrementipullorum</name>
    <dbReference type="NCBI Taxonomy" id="2838465"/>
    <lineage>
        <taxon>Bacteria</taxon>
        <taxon>Bacillati</taxon>
        <taxon>Bacillota</taxon>
        <taxon>Clostridia</taxon>
        <taxon>Eubacteriales</taxon>
        <taxon>Oscillospiraceae</taxon>
        <taxon>Anaerotruncus</taxon>
    </lineage>
</organism>
<dbReference type="InterPro" id="IPR004299">
    <property type="entry name" value="MBOAT_fam"/>
</dbReference>
<keyword evidence="8 9" id="KW-0012">Acyltransferase</keyword>
<protein>
    <submittedName>
        <fullName evidence="11">D-alanyl-lipoteichoic acid biosynthesis protein DltB</fullName>
    </submittedName>
</protein>
<sequence>MTPYTGLLFFYILALALVPAVALGLAGRSLRGYGLAFSVGMLCILFGLNGQLLFLAVFAAWELGLCGLFWRLRRRPRPALWVAVVLALLPLALVKVGEVWAPLGFFRLMGVSYMTFRAVEVLLNCYDGRLKSLHFGDLCYFLLFFPAVSAGPIDRFKRFCGDIAAAPGREAYLELLRQGVWKLAGGAFGGILLGGLLQAYWLAPLPERGLGATLSYMYGYTLFLFCNFAGYSSMAIGTGYLLGVRVPENFRQPFLSVDMKEFWSRWHSTLSTWLRDYVYSRFVLRSLKQRRFRNPRTASYLGYLLTMLAMGLWHGLAPHYLAYGAYHSALMCLNEALDLHWRPFKKLKKQGAGQLCCALVTFHLFAFGLLIFSGRLF</sequence>
<feature type="transmembrane region" description="Helical" evidence="10">
    <location>
        <begin position="79"/>
        <end position="97"/>
    </location>
</feature>
<feature type="transmembrane region" description="Helical" evidence="10">
    <location>
        <begin position="179"/>
        <end position="202"/>
    </location>
</feature>
<evidence type="ECO:0000256" key="7">
    <source>
        <dbReference type="ARBA" id="ARBA00023136"/>
    </source>
</evidence>
<evidence type="ECO:0000256" key="4">
    <source>
        <dbReference type="ARBA" id="ARBA00022679"/>
    </source>
</evidence>
<keyword evidence="4 9" id="KW-0808">Transferase</keyword>
<reference evidence="11" key="2">
    <citation type="submission" date="2021-04" db="EMBL/GenBank/DDBJ databases">
        <authorList>
            <person name="Gilroy R."/>
        </authorList>
    </citation>
    <scope>NUCLEOTIDE SEQUENCE</scope>
    <source>
        <strain evidence="11">CHK188-5543</strain>
    </source>
</reference>
<keyword evidence="3 9" id="KW-1003">Cell membrane</keyword>
<dbReference type="GO" id="GO:0016746">
    <property type="term" value="F:acyltransferase activity"/>
    <property type="evidence" value="ECO:0007669"/>
    <property type="project" value="UniProtKB-KW"/>
</dbReference>
<name>A0A9D1WP89_9FIRM</name>
<dbReference type="PANTHER" id="PTHR13285">
    <property type="entry name" value="ACYLTRANSFERASE"/>
    <property type="match status" value="1"/>
</dbReference>
<proteinExistence type="inferred from homology"/>
<dbReference type="PIRSF" id="PIRSF016636">
    <property type="entry name" value="AlgI_DltB"/>
    <property type="match status" value="1"/>
</dbReference>
<dbReference type="NCBIfam" id="TIGR04091">
    <property type="entry name" value="LTA_dltB"/>
    <property type="match status" value="1"/>
</dbReference>
<dbReference type="GO" id="GO:0070395">
    <property type="term" value="P:lipoteichoic acid biosynthetic process"/>
    <property type="evidence" value="ECO:0007669"/>
    <property type="project" value="InterPro"/>
</dbReference>